<proteinExistence type="predicted"/>
<name>A0A3D9CF45_9FLAO</name>
<gene>
    <name evidence="1" type="ORF">DRF65_02100</name>
</gene>
<reference evidence="2" key="1">
    <citation type="submission" date="2018-06" db="EMBL/GenBank/DDBJ databases">
        <authorList>
            <person name="Lum Nde A."/>
            <person name="Hugo C."/>
        </authorList>
    </citation>
    <scope>NUCLEOTIDE SEQUENCE [LARGE SCALE GENOMIC DNA]</scope>
    <source>
        <strain evidence="2">1_F178</strain>
    </source>
</reference>
<comment type="caution">
    <text evidence="1">The sequence shown here is derived from an EMBL/GenBank/DDBJ whole genome shotgun (WGS) entry which is preliminary data.</text>
</comment>
<dbReference type="EMBL" id="QNVT01000001">
    <property type="protein sequence ID" value="REC64387.1"/>
    <property type="molecule type" value="Genomic_DNA"/>
</dbReference>
<dbReference type="Proteomes" id="UP000256686">
    <property type="component" value="Unassembled WGS sequence"/>
</dbReference>
<evidence type="ECO:0000313" key="2">
    <source>
        <dbReference type="Proteomes" id="UP000256686"/>
    </source>
</evidence>
<sequence length="85" mass="9893">MTDNIIVKPYGSIYYYNSKEYLLTGDFNKSLIGNAPFSVEKKSDRVVTFGTAARLEDYILSYENGTMTPSLDLYWYADEDRFDYK</sequence>
<dbReference type="AlphaFoldDB" id="A0A3D9CF45"/>
<organism evidence="1 2">
    <name type="scientific">Chryseobacterium pennae</name>
    <dbReference type="NCBI Taxonomy" id="2258962"/>
    <lineage>
        <taxon>Bacteria</taxon>
        <taxon>Pseudomonadati</taxon>
        <taxon>Bacteroidota</taxon>
        <taxon>Flavobacteriia</taxon>
        <taxon>Flavobacteriales</taxon>
        <taxon>Weeksellaceae</taxon>
        <taxon>Chryseobacterium group</taxon>
        <taxon>Chryseobacterium</taxon>
    </lineage>
</organism>
<keyword evidence="2" id="KW-1185">Reference proteome</keyword>
<accession>A0A3D9CF45</accession>
<evidence type="ECO:0000313" key="1">
    <source>
        <dbReference type="EMBL" id="REC64387.1"/>
    </source>
</evidence>
<protein>
    <submittedName>
        <fullName evidence="1">Uncharacterized protein</fullName>
    </submittedName>
</protein>
<dbReference type="RefSeq" id="WP_115968464.1">
    <property type="nucleotide sequence ID" value="NZ_QNVT01000001.1"/>
</dbReference>